<evidence type="ECO:0000256" key="9">
    <source>
        <dbReference type="ARBA" id="ARBA00038030"/>
    </source>
</evidence>
<keyword evidence="3" id="KW-0677">Repeat</keyword>
<evidence type="ECO:0000256" key="11">
    <source>
        <dbReference type="SAM" id="MobiDB-lite"/>
    </source>
</evidence>
<name>A0A4Z2F5P9_9TELE</name>
<organism evidence="13 14">
    <name type="scientific">Liparis tanakae</name>
    <name type="common">Tanaka's snailfish</name>
    <dbReference type="NCBI Taxonomy" id="230148"/>
    <lineage>
        <taxon>Eukaryota</taxon>
        <taxon>Metazoa</taxon>
        <taxon>Chordata</taxon>
        <taxon>Craniata</taxon>
        <taxon>Vertebrata</taxon>
        <taxon>Euteleostomi</taxon>
        <taxon>Actinopterygii</taxon>
        <taxon>Neopterygii</taxon>
        <taxon>Teleostei</taxon>
        <taxon>Neoteleostei</taxon>
        <taxon>Acanthomorphata</taxon>
        <taxon>Eupercaria</taxon>
        <taxon>Perciformes</taxon>
        <taxon>Cottioidei</taxon>
        <taxon>Cottales</taxon>
        <taxon>Liparidae</taxon>
        <taxon>Liparis</taxon>
    </lineage>
</organism>
<evidence type="ECO:0000256" key="3">
    <source>
        <dbReference type="ARBA" id="ARBA00022737"/>
    </source>
</evidence>
<dbReference type="GO" id="GO:0045039">
    <property type="term" value="P:protein insertion into mitochondrial inner membrane"/>
    <property type="evidence" value="ECO:0007669"/>
    <property type="project" value="TreeGrafter"/>
</dbReference>
<dbReference type="PROSITE" id="PS50005">
    <property type="entry name" value="TPR"/>
    <property type="match status" value="1"/>
</dbReference>
<dbReference type="Proteomes" id="UP000314294">
    <property type="component" value="Unassembled WGS sequence"/>
</dbReference>
<keyword evidence="2 12" id="KW-0812">Transmembrane</keyword>
<protein>
    <submittedName>
        <fullName evidence="13">Mitochondrial import receptor subunit TOM70</fullName>
    </submittedName>
</protein>
<comment type="similarity">
    <text evidence="9">Belongs to the Tom70 family.</text>
</comment>
<gene>
    <name evidence="13" type="primary">TOMM70_2</name>
    <name evidence="13" type="ORF">EYF80_053600</name>
</gene>
<evidence type="ECO:0000256" key="6">
    <source>
        <dbReference type="ARBA" id="ARBA00022989"/>
    </source>
</evidence>
<evidence type="ECO:0000256" key="1">
    <source>
        <dbReference type="ARBA" id="ARBA00004572"/>
    </source>
</evidence>
<dbReference type="GO" id="GO:0030150">
    <property type="term" value="P:protein import into mitochondrial matrix"/>
    <property type="evidence" value="ECO:0007669"/>
    <property type="project" value="TreeGrafter"/>
</dbReference>
<dbReference type="Pfam" id="PF00515">
    <property type="entry name" value="TPR_1"/>
    <property type="match status" value="1"/>
</dbReference>
<evidence type="ECO:0000256" key="2">
    <source>
        <dbReference type="ARBA" id="ARBA00022692"/>
    </source>
</evidence>
<keyword evidence="13" id="KW-0675">Receptor</keyword>
<evidence type="ECO:0000256" key="10">
    <source>
        <dbReference type="PROSITE-ProRule" id="PRU00339"/>
    </source>
</evidence>
<reference evidence="13 14" key="1">
    <citation type="submission" date="2019-03" db="EMBL/GenBank/DDBJ databases">
        <title>First draft genome of Liparis tanakae, snailfish: a comprehensive survey of snailfish specific genes.</title>
        <authorList>
            <person name="Kim W."/>
            <person name="Song I."/>
            <person name="Jeong J.-H."/>
            <person name="Kim D."/>
            <person name="Kim S."/>
            <person name="Ryu S."/>
            <person name="Song J.Y."/>
            <person name="Lee S.K."/>
        </authorList>
    </citation>
    <scope>NUCLEOTIDE SEQUENCE [LARGE SCALE GENOMIC DNA]</scope>
    <source>
        <tissue evidence="13">Muscle</tissue>
    </source>
</reference>
<dbReference type="GO" id="GO:0008320">
    <property type="term" value="F:protein transmembrane transporter activity"/>
    <property type="evidence" value="ECO:0007669"/>
    <property type="project" value="TreeGrafter"/>
</dbReference>
<dbReference type="GO" id="GO:0030943">
    <property type="term" value="F:mitochondrion targeting sequence binding"/>
    <property type="evidence" value="ECO:0007669"/>
    <property type="project" value="TreeGrafter"/>
</dbReference>
<dbReference type="OrthoDB" id="8812840at2759"/>
<keyword evidence="4" id="KW-1000">Mitochondrion outer membrane</keyword>
<evidence type="ECO:0000256" key="4">
    <source>
        <dbReference type="ARBA" id="ARBA00022787"/>
    </source>
</evidence>
<dbReference type="Gene3D" id="1.25.40.10">
    <property type="entry name" value="Tetratricopeptide repeat domain"/>
    <property type="match status" value="1"/>
</dbReference>
<feature type="transmembrane region" description="Helical" evidence="12">
    <location>
        <begin position="20"/>
        <end position="39"/>
    </location>
</feature>
<evidence type="ECO:0000256" key="8">
    <source>
        <dbReference type="ARBA" id="ARBA00023136"/>
    </source>
</evidence>
<sequence length="129" mass="13840">MAASKPVEPPSAAGLPRWQLALLVGTPLALGVGALYLWSRCRADKDPGKRPGERKTPEGSASPEGRDDAAAALRRELESMSPLDRAQAAKNKGNKYFKAGKYDNAIQCYTEAIALCPAEQKTDLPTWTA</sequence>
<evidence type="ECO:0000256" key="7">
    <source>
        <dbReference type="ARBA" id="ARBA00023128"/>
    </source>
</evidence>
<comment type="caution">
    <text evidence="13">The sequence shown here is derived from an EMBL/GenBank/DDBJ whole genome shotgun (WGS) entry which is preliminary data.</text>
</comment>
<dbReference type="InterPro" id="IPR011990">
    <property type="entry name" value="TPR-like_helical_dom_sf"/>
</dbReference>
<dbReference type="SUPFAM" id="SSF48452">
    <property type="entry name" value="TPR-like"/>
    <property type="match status" value="1"/>
</dbReference>
<evidence type="ECO:0000256" key="12">
    <source>
        <dbReference type="SAM" id="Phobius"/>
    </source>
</evidence>
<keyword evidence="7" id="KW-0496">Mitochondrion</keyword>
<evidence type="ECO:0000313" key="14">
    <source>
        <dbReference type="Proteomes" id="UP000314294"/>
    </source>
</evidence>
<evidence type="ECO:0000256" key="5">
    <source>
        <dbReference type="ARBA" id="ARBA00022803"/>
    </source>
</evidence>
<dbReference type="InterPro" id="IPR019734">
    <property type="entry name" value="TPR_rpt"/>
</dbReference>
<dbReference type="GO" id="GO:0005741">
    <property type="term" value="C:mitochondrial outer membrane"/>
    <property type="evidence" value="ECO:0007669"/>
    <property type="project" value="UniProtKB-SubCell"/>
</dbReference>
<feature type="compositionally biased region" description="Basic and acidic residues" evidence="11">
    <location>
        <begin position="43"/>
        <end position="57"/>
    </location>
</feature>
<dbReference type="AlphaFoldDB" id="A0A4Z2F5P9"/>
<dbReference type="SMART" id="SM00028">
    <property type="entry name" value="TPR"/>
    <property type="match status" value="1"/>
</dbReference>
<evidence type="ECO:0000313" key="13">
    <source>
        <dbReference type="EMBL" id="TNN36233.1"/>
    </source>
</evidence>
<feature type="region of interest" description="Disordered" evidence="11">
    <location>
        <begin position="43"/>
        <end position="69"/>
    </location>
</feature>
<comment type="subcellular location">
    <subcellularLocation>
        <location evidence="1">Mitochondrion outer membrane</location>
        <topology evidence="1">Single-pass membrane protein</topology>
    </subcellularLocation>
</comment>
<keyword evidence="6 12" id="KW-1133">Transmembrane helix</keyword>
<dbReference type="EMBL" id="SRLO01001643">
    <property type="protein sequence ID" value="TNN36233.1"/>
    <property type="molecule type" value="Genomic_DNA"/>
</dbReference>
<keyword evidence="5 10" id="KW-0802">TPR repeat</keyword>
<keyword evidence="14" id="KW-1185">Reference proteome</keyword>
<feature type="repeat" description="TPR" evidence="10">
    <location>
        <begin position="86"/>
        <end position="119"/>
    </location>
</feature>
<proteinExistence type="inferred from homology"/>
<keyword evidence="8 12" id="KW-0472">Membrane</keyword>
<dbReference type="PANTHER" id="PTHR46208:SF1">
    <property type="entry name" value="MITOCHONDRIAL IMPORT RECEPTOR SUBUNIT TOM70"/>
    <property type="match status" value="1"/>
</dbReference>
<dbReference type="PANTHER" id="PTHR46208">
    <property type="entry name" value="MITOCHONDRIAL IMPORT RECEPTOR SUBUNIT TOM70"/>
    <property type="match status" value="1"/>
</dbReference>
<accession>A0A4Z2F5P9</accession>
<dbReference type="PROSITE" id="PS50293">
    <property type="entry name" value="TPR_REGION"/>
    <property type="match status" value="1"/>
</dbReference>